<sequence length="264" mass="31115">MFAGFNLKIDLSEMLDKDEYYFLGKSIDEKNKKSIEEDLEAFIIDGVIDGSSLQEEWFPQIKADIFISHSHKDLRLTYCLVGWLYKSFKLKAFVDSNVWGFADNLLRKIDDKYCVNNSSESKFYSYEKRNYSTSHVHMMLSVALNKMIDKTECLFFLNTPESVSITDTVQNTTFSPWIYSELFTSEVIRKQELSRYRKGIMEKKAMFESAELIIRYNISTDHLIDLNKKDLIEWRMTRMITNNVEPLDQLDQLYYLKGIFTITN</sequence>
<accession>A0ABP7VJU9</accession>
<dbReference type="RefSeq" id="WP_344911567.1">
    <property type="nucleotide sequence ID" value="NZ_BAABDL010000071.1"/>
</dbReference>
<dbReference type="EMBL" id="BAABDL010000071">
    <property type="protein sequence ID" value="GAA4068816.1"/>
    <property type="molecule type" value="Genomic_DNA"/>
</dbReference>
<dbReference type="Proteomes" id="UP001501734">
    <property type="component" value="Unassembled WGS sequence"/>
</dbReference>
<comment type="caution">
    <text evidence="1">The sequence shown here is derived from an EMBL/GenBank/DDBJ whole genome shotgun (WGS) entry which is preliminary data.</text>
</comment>
<protein>
    <submittedName>
        <fullName evidence="1">Toll/interleukin-1 receptor domain-containing protein</fullName>
    </submittedName>
</protein>
<gene>
    <name evidence="1" type="ORF">GCM10022410_13420</name>
</gene>
<reference evidence="2" key="1">
    <citation type="journal article" date="2019" name="Int. J. Syst. Evol. Microbiol.">
        <title>The Global Catalogue of Microorganisms (GCM) 10K type strain sequencing project: providing services to taxonomists for standard genome sequencing and annotation.</title>
        <authorList>
            <consortium name="The Broad Institute Genomics Platform"/>
            <consortium name="The Broad Institute Genome Sequencing Center for Infectious Disease"/>
            <person name="Wu L."/>
            <person name="Ma J."/>
        </authorList>
    </citation>
    <scope>NUCLEOTIDE SEQUENCE [LARGE SCALE GENOMIC DNA]</scope>
    <source>
        <strain evidence="2">JCM 17250</strain>
    </source>
</reference>
<organism evidence="1 2">
    <name type="scientific">Amphibacillus indicireducens</name>
    <dbReference type="NCBI Taxonomy" id="1076330"/>
    <lineage>
        <taxon>Bacteria</taxon>
        <taxon>Bacillati</taxon>
        <taxon>Bacillota</taxon>
        <taxon>Bacilli</taxon>
        <taxon>Bacillales</taxon>
        <taxon>Bacillaceae</taxon>
        <taxon>Amphibacillus</taxon>
    </lineage>
</organism>
<keyword evidence="2" id="KW-1185">Reference proteome</keyword>
<evidence type="ECO:0000313" key="2">
    <source>
        <dbReference type="Proteomes" id="UP001501734"/>
    </source>
</evidence>
<proteinExistence type="predicted"/>
<keyword evidence="1" id="KW-0675">Receptor</keyword>
<name>A0ABP7VJU9_9BACI</name>
<evidence type="ECO:0000313" key="1">
    <source>
        <dbReference type="EMBL" id="GAA4068816.1"/>
    </source>
</evidence>